<comment type="caution">
    <text evidence="2">The sequence shown here is derived from an EMBL/GenBank/DDBJ whole genome shotgun (WGS) entry which is preliminary data.</text>
</comment>
<name>A0AAD4SMD9_9MAGN</name>
<feature type="chain" id="PRO_5042275585" evidence="1">
    <location>
        <begin position="25"/>
        <end position="93"/>
    </location>
</feature>
<dbReference type="EMBL" id="JAJJMB010009862">
    <property type="protein sequence ID" value="KAI3911992.1"/>
    <property type="molecule type" value="Genomic_DNA"/>
</dbReference>
<keyword evidence="3" id="KW-1185">Reference proteome</keyword>
<keyword evidence="1" id="KW-0732">Signal</keyword>
<accession>A0AAD4SMD9</accession>
<evidence type="ECO:0000256" key="1">
    <source>
        <dbReference type="SAM" id="SignalP"/>
    </source>
</evidence>
<feature type="signal peptide" evidence="1">
    <location>
        <begin position="1"/>
        <end position="24"/>
    </location>
</feature>
<dbReference type="Proteomes" id="UP001202328">
    <property type="component" value="Unassembled WGS sequence"/>
</dbReference>
<reference evidence="2" key="1">
    <citation type="submission" date="2022-04" db="EMBL/GenBank/DDBJ databases">
        <title>A functionally conserved STORR gene fusion in Papaver species that diverged 16.8 million years ago.</title>
        <authorList>
            <person name="Catania T."/>
        </authorList>
    </citation>
    <scope>NUCLEOTIDE SEQUENCE</scope>
    <source>
        <strain evidence="2">S-188037</strain>
    </source>
</reference>
<sequence>MAKKNAIILCLFLVLFVFVAGGEAKKHIKMHHNKMMHLNKMHETCKETWETVCVLEDDCNAKCFHDHGKQATTQCLVQEGPTGGDLCVCNYHC</sequence>
<organism evidence="2 3">
    <name type="scientific">Papaver atlanticum</name>
    <dbReference type="NCBI Taxonomy" id="357466"/>
    <lineage>
        <taxon>Eukaryota</taxon>
        <taxon>Viridiplantae</taxon>
        <taxon>Streptophyta</taxon>
        <taxon>Embryophyta</taxon>
        <taxon>Tracheophyta</taxon>
        <taxon>Spermatophyta</taxon>
        <taxon>Magnoliopsida</taxon>
        <taxon>Ranunculales</taxon>
        <taxon>Papaveraceae</taxon>
        <taxon>Papaveroideae</taxon>
        <taxon>Papaver</taxon>
    </lineage>
</organism>
<gene>
    <name evidence="2" type="ORF">MKW98_010936</name>
</gene>
<evidence type="ECO:0000313" key="2">
    <source>
        <dbReference type="EMBL" id="KAI3911992.1"/>
    </source>
</evidence>
<dbReference type="AlphaFoldDB" id="A0AAD4SMD9"/>
<protein>
    <submittedName>
        <fullName evidence="2">Uncharacterized protein</fullName>
    </submittedName>
</protein>
<proteinExistence type="predicted"/>
<evidence type="ECO:0000313" key="3">
    <source>
        <dbReference type="Proteomes" id="UP001202328"/>
    </source>
</evidence>